<evidence type="ECO:0000313" key="2">
    <source>
        <dbReference type="EMBL" id="ACM19290.1"/>
    </source>
</evidence>
<protein>
    <submittedName>
        <fullName evidence="2">PilZ domain protein</fullName>
    </submittedName>
</protein>
<proteinExistence type="predicted"/>
<evidence type="ECO:0000313" key="3">
    <source>
        <dbReference type="Proteomes" id="UP000007721"/>
    </source>
</evidence>
<dbReference type="Proteomes" id="UP000007721">
    <property type="component" value="Chromosome"/>
</dbReference>
<organism evidence="2 3">
    <name type="scientific">Geotalea daltonii (strain DSM 22248 / JCM 15807 / FRC-32)</name>
    <name type="common">Geobacter daltonii</name>
    <dbReference type="NCBI Taxonomy" id="316067"/>
    <lineage>
        <taxon>Bacteria</taxon>
        <taxon>Pseudomonadati</taxon>
        <taxon>Thermodesulfobacteriota</taxon>
        <taxon>Desulfuromonadia</taxon>
        <taxon>Geobacterales</taxon>
        <taxon>Geobacteraceae</taxon>
        <taxon>Geotalea</taxon>
    </lineage>
</organism>
<dbReference type="AlphaFoldDB" id="B9M1Z4"/>
<dbReference type="eggNOG" id="ENOG5034B0H">
    <property type="taxonomic scope" value="Bacteria"/>
</dbReference>
<dbReference type="RefSeq" id="WP_012646019.1">
    <property type="nucleotide sequence ID" value="NC_011979.1"/>
</dbReference>
<accession>B9M1Z4</accession>
<dbReference type="GO" id="GO:0035438">
    <property type="term" value="F:cyclic-di-GMP binding"/>
    <property type="evidence" value="ECO:0007669"/>
    <property type="project" value="InterPro"/>
</dbReference>
<dbReference type="InterPro" id="IPR009875">
    <property type="entry name" value="PilZ_domain"/>
</dbReference>
<dbReference type="KEGG" id="geo:Geob_0928"/>
<dbReference type="STRING" id="316067.Geob_0928"/>
<feature type="domain" description="PilZ" evidence="1">
    <location>
        <begin position="4"/>
        <end position="96"/>
    </location>
</feature>
<dbReference type="HOGENOM" id="CLU_2142307_0_0_7"/>
<reference evidence="2 3" key="1">
    <citation type="submission" date="2009-01" db="EMBL/GenBank/DDBJ databases">
        <title>Complete sequence of Geobacter sp. FRC-32.</title>
        <authorList>
            <consortium name="US DOE Joint Genome Institute"/>
            <person name="Lucas S."/>
            <person name="Copeland A."/>
            <person name="Lapidus A."/>
            <person name="Glavina del Rio T."/>
            <person name="Dalin E."/>
            <person name="Tice H."/>
            <person name="Bruce D."/>
            <person name="Goodwin L."/>
            <person name="Pitluck S."/>
            <person name="Saunders E."/>
            <person name="Brettin T."/>
            <person name="Detter J.C."/>
            <person name="Han C."/>
            <person name="Larimer F."/>
            <person name="Land M."/>
            <person name="Hauser L."/>
            <person name="Kyrpides N."/>
            <person name="Ovchinnikova G."/>
            <person name="Kostka J."/>
            <person name="Richardson P."/>
        </authorList>
    </citation>
    <scope>NUCLEOTIDE SEQUENCE [LARGE SCALE GENOMIC DNA]</scope>
    <source>
        <strain evidence="3">DSM 22248 / JCM 15807 / FRC-32</strain>
    </source>
</reference>
<dbReference type="Pfam" id="PF07238">
    <property type="entry name" value="PilZ"/>
    <property type="match status" value="1"/>
</dbReference>
<dbReference type="SUPFAM" id="SSF141371">
    <property type="entry name" value="PilZ domain-like"/>
    <property type="match status" value="1"/>
</dbReference>
<name>B9M1Z4_GEODF</name>
<dbReference type="OrthoDB" id="5387720at2"/>
<dbReference type="Gene3D" id="2.40.10.220">
    <property type="entry name" value="predicted glycosyltransferase like domains"/>
    <property type="match status" value="1"/>
</dbReference>
<keyword evidence="3" id="KW-1185">Reference proteome</keyword>
<evidence type="ECO:0000259" key="1">
    <source>
        <dbReference type="Pfam" id="PF07238"/>
    </source>
</evidence>
<dbReference type="EMBL" id="CP001390">
    <property type="protein sequence ID" value="ACM19290.1"/>
    <property type="molecule type" value="Genomic_DNA"/>
</dbReference>
<gene>
    <name evidence="2" type="ordered locus">Geob_0928</name>
</gene>
<sequence length="112" mass="12797">MADKRRIKRLRKRLSVKFGLLQTDRIAFTEDISHHGLFIKTANVASPGSDVKVDLAIDETTLVRMEARVMWAKKVPANMLRLVKKSGMGVRIIRILDGEDAFNALCRELDRY</sequence>